<keyword evidence="5" id="KW-0234">DNA repair</keyword>
<proteinExistence type="inferred from homology"/>
<dbReference type="GO" id="GO:0009378">
    <property type="term" value="F:four-way junction helicase activity"/>
    <property type="evidence" value="ECO:0007669"/>
    <property type="project" value="InterPro"/>
</dbReference>
<feature type="non-terminal residue" evidence="7">
    <location>
        <position position="157"/>
    </location>
</feature>
<feature type="domain" description="Helix-hairpin-helix DNA-binding motif class 1" evidence="6">
    <location>
        <begin position="72"/>
        <end position="91"/>
    </location>
</feature>
<keyword evidence="4" id="KW-0233">DNA recombination</keyword>
<dbReference type="Pfam" id="PF14520">
    <property type="entry name" value="HHH_5"/>
    <property type="match status" value="1"/>
</dbReference>
<reference evidence="7 8" key="1">
    <citation type="journal article" date="2016" name="Nat. Commun.">
        <title>Thousands of microbial genomes shed light on interconnected biogeochemical processes in an aquifer system.</title>
        <authorList>
            <person name="Anantharaman K."/>
            <person name="Brown C.T."/>
            <person name="Hug L.A."/>
            <person name="Sharon I."/>
            <person name="Castelle C.J."/>
            <person name="Probst A.J."/>
            <person name="Thomas B.C."/>
            <person name="Singh A."/>
            <person name="Wilkins M.J."/>
            <person name="Karaoz U."/>
            <person name="Brodie E.L."/>
            <person name="Williams K.H."/>
            <person name="Hubbard S.S."/>
            <person name="Banfield J.F."/>
        </authorList>
    </citation>
    <scope>NUCLEOTIDE SEQUENCE [LARGE SCALE GENOMIC DNA]</scope>
</reference>
<dbReference type="SUPFAM" id="SSF47781">
    <property type="entry name" value="RuvA domain 2-like"/>
    <property type="match status" value="1"/>
</dbReference>
<dbReference type="Pfam" id="PF01330">
    <property type="entry name" value="RuvA_N"/>
    <property type="match status" value="1"/>
</dbReference>
<keyword evidence="7" id="KW-0378">Hydrolase</keyword>
<evidence type="ECO:0000256" key="5">
    <source>
        <dbReference type="ARBA" id="ARBA00023204"/>
    </source>
</evidence>
<dbReference type="HAMAP" id="MF_00031">
    <property type="entry name" value="DNA_HJ_migration_RuvA"/>
    <property type="match status" value="1"/>
</dbReference>
<dbReference type="AlphaFoldDB" id="A0A1F6C3N7"/>
<evidence type="ECO:0000256" key="4">
    <source>
        <dbReference type="ARBA" id="ARBA00023172"/>
    </source>
</evidence>
<keyword evidence="7" id="KW-0547">Nucleotide-binding</keyword>
<organism evidence="7 8">
    <name type="scientific">Candidatus Kaiserbacteria bacterium RIFCSPHIGHO2_01_FULL_48_10</name>
    <dbReference type="NCBI Taxonomy" id="1798476"/>
    <lineage>
        <taxon>Bacteria</taxon>
        <taxon>Candidatus Kaiseribacteriota</taxon>
    </lineage>
</organism>
<keyword evidence="2" id="KW-0227">DNA damage</keyword>
<evidence type="ECO:0000313" key="7">
    <source>
        <dbReference type="EMBL" id="OGG43836.1"/>
    </source>
</evidence>
<evidence type="ECO:0000259" key="6">
    <source>
        <dbReference type="SMART" id="SM00278"/>
    </source>
</evidence>
<feature type="domain" description="Helix-hairpin-helix DNA-binding motif class 1" evidence="6">
    <location>
        <begin position="107"/>
        <end position="126"/>
    </location>
</feature>
<accession>A0A1F6C3N7</accession>
<keyword evidence="3" id="KW-0238">DNA-binding</keyword>
<dbReference type="NCBIfam" id="TIGR00084">
    <property type="entry name" value="ruvA"/>
    <property type="match status" value="1"/>
</dbReference>
<sequence length="157" mass="16585">MIGYIAGNVVGVVRGTVIVETHGVGYRVVTTASTLASAREGEPLTLWTHLAVRENAHELFGFETKDELSWFELLLTVSGIGPRSALAILNAVDTKTLAEAITRNDAGALNRAYGIGKKTAEKVVLELREKVGNVEGKDGMSGSDGDVVEALLGLGYS</sequence>
<dbReference type="InterPro" id="IPR000085">
    <property type="entry name" value="RuvA"/>
</dbReference>
<dbReference type="Proteomes" id="UP000178249">
    <property type="component" value="Unassembled WGS sequence"/>
</dbReference>
<dbReference type="GO" id="GO:0003677">
    <property type="term" value="F:DNA binding"/>
    <property type="evidence" value="ECO:0007669"/>
    <property type="project" value="UniProtKB-KW"/>
</dbReference>
<dbReference type="GO" id="GO:0006310">
    <property type="term" value="P:DNA recombination"/>
    <property type="evidence" value="ECO:0007669"/>
    <property type="project" value="UniProtKB-KW"/>
</dbReference>
<dbReference type="InterPro" id="IPR003583">
    <property type="entry name" value="Hlx-hairpin-Hlx_DNA-bd_motif"/>
</dbReference>
<dbReference type="GO" id="GO:0006281">
    <property type="term" value="P:DNA repair"/>
    <property type="evidence" value="ECO:0007669"/>
    <property type="project" value="UniProtKB-KW"/>
</dbReference>
<evidence type="ECO:0000256" key="1">
    <source>
        <dbReference type="ARBA" id="ARBA00022490"/>
    </source>
</evidence>
<dbReference type="GO" id="GO:0005524">
    <property type="term" value="F:ATP binding"/>
    <property type="evidence" value="ECO:0007669"/>
    <property type="project" value="InterPro"/>
</dbReference>
<dbReference type="InterPro" id="IPR010994">
    <property type="entry name" value="RuvA_2-like"/>
</dbReference>
<evidence type="ECO:0000256" key="2">
    <source>
        <dbReference type="ARBA" id="ARBA00022763"/>
    </source>
</evidence>
<protein>
    <submittedName>
        <fullName evidence="7">Holliday junction DNA helicase RuvA</fullName>
    </submittedName>
</protein>
<gene>
    <name evidence="7" type="ORF">A2841_03260</name>
</gene>
<dbReference type="EMBL" id="MFKP01000030">
    <property type="protein sequence ID" value="OGG43836.1"/>
    <property type="molecule type" value="Genomic_DNA"/>
</dbReference>
<dbReference type="SMART" id="SM00278">
    <property type="entry name" value="HhH1"/>
    <property type="match status" value="2"/>
</dbReference>
<dbReference type="InterPro" id="IPR012340">
    <property type="entry name" value="NA-bd_OB-fold"/>
</dbReference>
<keyword evidence="7" id="KW-0347">Helicase</keyword>
<comment type="caution">
    <text evidence="7">The sequence shown here is derived from an EMBL/GenBank/DDBJ whole genome shotgun (WGS) entry which is preliminary data.</text>
</comment>
<dbReference type="Gene3D" id="2.40.50.140">
    <property type="entry name" value="Nucleic acid-binding proteins"/>
    <property type="match status" value="1"/>
</dbReference>
<evidence type="ECO:0000313" key="8">
    <source>
        <dbReference type="Proteomes" id="UP000178249"/>
    </source>
</evidence>
<evidence type="ECO:0000256" key="3">
    <source>
        <dbReference type="ARBA" id="ARBA00023125"/>
    </source>
</evidence>
<keyword evidence="7" id="KW-0067">ATP-binding</keyword>
<dbReference type="Gene3D" id="1.10.150.20">
    <property type="entry name" value="5' to 3' exonuclease, C-terminal subdomain"/>
    <property type="match status" value="1"/>
</dbReference>
<name>A0A1F6C3N7_9BACT</name>
<dbReference type="InterPro" id="IPR013849">
    <property type="entry name" value="DNA_helicase_Holl-junc_RuvA_I"/>
</dbReference>
<dbReference type="SUPFAM" id="SSF50249">
    <property type="entry name" value="Nucleic acid-binding proteins"/>
    <property type="match status" value="1"/>
</dbReference>
<keyword evidence="1" id="KW-0963">Cytoplasm</keyword>